<dbReference type="EC" id="3.2.1.89" evidence="3 6"/>
<evidence type="ECO:0000313" key="8">
    <source>
        <dbReference type="Proteomes" id="UP000664265"/>
    </source>
</evidence>
<keyword evidence="8" id="KW-1185">Reference proteome</keyword>
<gene>
    <name evidence="7" type="ORF">JHU38_00625</name>
</gene>
<evidence type="ECO:0000256" key="2">
    <source>
        <dbReference type="ARBA" id="ARBA00010687"/>
    </source>
</evidence>
<dbReference type="GO" id="GO:0016787">
    <property type="term" value="F:hydrolase activity"/>
    <property type="evidence" value="ECO:0007669"/>
    <property type="project" value="UniProtKB-KW"/>
</dbReference>
<organism evidence="7 8">
    <name type="scientific">Prevotella illustrans</name>
    <dbReference type="NCBI Taxonomy" id="2800387"/>
    <lineage>
        <taxon>Bacteria</taxon>
        <taxon>Pseudomonadati</taxon>
        <taxon>Bacteroidota</taxon>
        <taxon>Bacteroidia</taxon>
        <taxon>Bacteroidales</taxon>
        <taxon>Prevotellaceae</taxon>
        <taxon>Prevotella</taxon>
    </lineage>
</organism>
<evidence type="ECO:0000256" key="6">
    <source>
        <dbReference type="RuleBase" id="RU361192"/>
    </source>
</evidence>
<feature type="chain" id="PRO_5044989267" description="Arabinogalactan endo-beta-1,4-galactanase" evidence="6">
    <location>
        <begin position="20"/>
        <end position="347"/>
    </location>
</feature>
<comment type="similarity">
    <text evidence="2 6">Belongs to the glycosyl hydrolase 53 family.</text>
</comment>
<comment type="caution">
    <text evidence="7">The sequence shown here is derived from an EMBL/GenBank/DDBJ whole genome shotgun (WGS) entry which is preliminary data.</text>
</comment>
<evidence type="ECO:0000256" key="1">
    <source>
        <dbReference type="ARBA" id="ARBA00001695"/>
    </source>
</evidence>
<dbReference type="Proteomes" id="UP000664265">
    <property type="component" value="Unassembled WGS sequence"/>
</dbReference>
<sequence length="347" mass="38758">MKKNIISFLFSILALSGMASCEQEINPKSIVGTDTTRVERGTFAKGADVSWLTQLEHEGQVFYNGQGQPQECMALLKEQCGVNAIRLRVWVNPAEGWNNMQDVLVKARRAHRLGLRLMIDFHFSDTWADPAHQATPAAWADYDLEQMKTAVADHVKAMLSLLKTYDIEPEWVQIGNETRGGMLYPLGKIENGANLAQLFNAGYATAKSVFADTQVIVHIDCGDRLELYTRMFDYLKQQGGKYDMIGMSLYPEASNWQAMAKACVENVAKLYQTYGKPVMLCEIGMGYQEASACRRCIAAIMRDGRATGHLQGIFYWEPEAPAGYNGGYDKGCFDNGRPTEALDAFRQ</sequence>
<keyword evidence="4 6" id="KW-0378">Hydrolase</keyword>
<evidence type="ECO:0000256" key="5">
    <source>
        <dbReference type="ARBA" id="ARBA00023295"/>
    </source>
</evidence>
<comment type="catalytic activity">
    <reaction evidence="1 6">
        <text>The enzyme specifically hydrolyzes (1-&gt;4)-beta-D-galactosidic linkages in type I arabinogalactans.</text>
        <dbReference type="EC" id="3.2.1.89"/>
    </reaction>
</comment>
<dbReference type="SUPFAM" id="SSF51445">
    <property type="entry name" value="(Trans)glycosidases"/>
    <property type="match status" value="1"/>
</dbReference>
<evidence type="ECO:0000313" key="7">
    <source>
        <dbReference type="EMBL" id="MBO1362298.1"/>
    </source>
</evidence>
<dbReference type="EMBL" id="JAERMS010000001">
    <property type="protein sequence ID" value="MBO1362298.1"/>
    <property type="molecule type" value="Genomic_DNA"/>
</dbReference>
<dbReference type="Pfam" id="PF07745">
    <property type="entry name" value="Glyco_hydro_53"/>
    <property type="match status" value="1"/>
</dbReference>
<keyword evidence="5 6" id="KW-0326">Glycosidase</keyword>
<keyword evidence="6" id="KW-0732">Signal</keyword>
<dbReference type="PROSITE" id="PS51257">
    <property type="entry name" value="PROKAR_LIPOPROTEIN"/>
    <property type="match status" value="1"/>
</dbReference>
<dbReference type="InterPro" id="IPR017853">
    <property type="entry name" value="GH"/>
</dbReference>
<protein>
    <recommendedName>
        <fullName evidence="3 6">Arabinogalactan endo-beta-1,4-galactanase</fullName>
        <ecNumber evidence="3 6">3.2.1.89</ecNumber>
    </recommendedName>
</protein>
<name>A0ABS3M2A3_9BACT</name>
<dbReference type="Gene3D" id="3.20.20.80">
    <property type="entry name" value="Glycosidases"/>
    <property type="match status" value="1"/>
</dbReference>
<accession>A0ABS3M2A3</accession>
<evidence type="ECO:0000256" key="3">
    <source>
        <dbReference type="ARBA" id="ARBA00012556"/>
    </source>
</evidence>
<feature type="signal peptide" evidence="6">
    <location>
        <begin position="1"/>
        <end position="19"/>
    </location>
</feature>
<evidence type="ECO:0000256" key="4">
    <source>
        <dbReference type="ARBA" id="ARBA00022801"/>
    </source>
</evidence>
<dbReference type="InterPro" id="IPR011683">
    <property type="entry name" value="Glyco_hydro_53"/>
</dbReference>
<dbReference type="PANTHER" id="PTHR34983">
    <property type="entry name" value="ARABINOGALACTAN ENDO-BETA-1,4-GALACTANASE A"/>
    <property type="match status" value="1"/>
</dbReference>
<dbReference type="PANTHER" id="PTHR34983:SF1">
    <property type="entry name" value="ARABINOGALACTAN ENDO-BETA-1,4-GALACTANASE A"/>
    <property type="match status" value="1"/>
</dbReference>
<reference evidence="7 8" key="1">
    <citation type="submission" date="2021-01" db="EMBL/GenBank/DDBJ databases">
        <title>Prevotella A2931 sp. nov.</title>
        <authorList>
            <person name="Buhl M."/>
            <person name="Oberhettinger P."/>
        </authorList>
    </citation>
    <scope>NUCLEOTIDE SEQUENCE [LARGE SCALE GENOMIC DNA]</scope>
    <source>
        <strain evidence="7 8">A2931</strain>
    </source>
</reference>
<proteinExistence type="inferred from homology"/>